<evidence type="ECO:0000259" key="3">
    <source>
        <dbReference type="Pfam" id="PF02441"/>
    </source>
</evidence>
<evidence type="ECO:0000313" key="5">
    <source>
        <dbReference type="Proteomes" id="UP000639403"/>
    </source>
</evidence>
<evidence type="ECO:0000313" key="4">
    <source>
        <dbReference type="EMBL" id="KAF9806217.1"/>
    </source>
</evidence>
<dbReference type="Pfam" id="PF02441">
    <property type="entry name" value="Flavoprotein"/>
    <property type="match status" value="1"/>
</dbReference>
<gene>
    <name evidence="4" type="ORF">IEO21_08779</name>
</gene>
<dbReference type="Proteomes" id="UP000639403">
    <property type="component" value="Unassembled WGS sequence"/>
</dbReference>
<dbReference type="AlphaFoldDB" id="A0A8H7TYV8"/>
<feature type="domain" description="Flavoprotein" evidence="3">
    <location>
        <begin position="20"/>
        <end position="199"/>
    </location>
</feature>
<dbReference type="EMBL" id="JADOXO010000343">
    <property type="protein sequence ID" value="KAF9806217.1"/>
    <property type="molecule type" value="Genomic_DNA"/>
</dbReference>
<dbReference type="PANTHER" id="PTHR14359:SF6">
    <property type="entry name" value="PHOSPHOPANTOTHENOYLCYSTEINE DECARBOXYLASE"/>
    <property type="match status" value="1"/>
</dbReference>
<dbReference type="Gene3D" id="3.40.50.1950">
    <property type="entry name" value="Flavin prenyltransferase-like"/>
    <property type="match status" value="1"/>
</dbReference>
<comment type="similarity">
    <text evidence="2">Belongs to the HFCD (homooligomeric flavin containing Cys decarboxylase) superfamily.</text>
</comment>
<evidence type="ECO:0000256" key="1">
    <source>
        <dbReference type="ARBA" id="ARBA00022993"/>
    </source>
</evidence>
<dbReference type="GO" id="GO:0010181">
    <property type="term" value="F:FMN binding"/>
    <property type="evidence" value="ECO:0007669"/>
    <property type="project" value="TreeGrafter"/>
</dbReference>
<dbReference type="InterPro" id="IPR003382">
    <property type="entry name" value="Flavoprotein"/>
</dbReference>
<evidence type="ECO:0000256" key="2">
    <source>
        <dbReference type="ARBA" id="ARBA00038350"/>
    </source>
</evidence>
<protein>
    <recommendedName>
        <fullName evidence="3">Flavoprotein domain-containing protein</fullName>
    </recommendedName>
</protein>
<proteinExistence type="inferred from homology"/>
<dbReference type="PANTHER" id="PTHR14359">
    <property type="entry name" value="HOMO-OLIGOMERIC FLAVIN CONTAINING CYS DECARBOXYLASE FAMILY"/>
    <property type="match status" value="1"/>
</dbReference>
<dbReference type="GO" id="GO:0004633">
    <property type="term" value="F:phosphopantothenoylcysteine decarboxylase activity"/>
    <property type="evidence" value="ECO:0007669"/>
    <property type="project" value="TreeGrafter"/>
</dbReference>
<organism evidence="4 5">
    <name type="scientific">Rhodonia placenta</name>
    <dbReference type="NCBI Taxonomy" id="104341"/>
    <lineage>
        <taxon>Eukaryota</taxon>
        <taxon>Fungi</taxon>
        <taxon>Dikarya</taxon>
        <taxon>Basidiomycota</taxon>
        <taxon>Agaricomycotina</taxon>
        <taxon>Agaricomycetes</taxon>
        <taxon>Polyporales</taxon>
        <taxon>Adustoporiaceae</taxon>
        <taxon>Rhodonia</taxon>
    </lineage>
</organism>
<sequence>MSSLRRTFVAEQERTDGCVHVLLITTGSVASIKAPLIVSELLSYRNVKVEVVSTKSSLAFFDAAAVAGARVWRDEDEWTEDGGYRIGDPILHIELRRWADVVLIAPCSANTLSKIAHGICDNLVTSLLRALAPTTPTYVFPAMNTLMYEHPLTNDHIRIVRDVIGYQIVGPIGKKLACGDIGLGAMTEWKDIVQIVVDKFQLLHVPDSREHSF</sequence>
<dbReference type="SUPFAM" id="SSF52507">
    <property type="entry name" value="Homo-oligomeric flavin-containing Cys decarboxylases, HFCD"/>
    <property type="match status" value="1"/>
</dbReference>
<keyword evidence="1" id="KW-0173">Coenzyme A biosynthesis</keyword>
<accession>A0A8H7TYV8</accession>
<reference evidence="4" key="2">
    <citation type="journal article" name="Front. Microbiol.">
        <title>Degradative Capacity of Two Strains of Rhodonia placenta: From Phenotype to Genotype.</title>
        <authorList>
            <person name="Kolle M."/>
            <person name="Horta M.A.C."/>
            <person name="Nowrousian M."/>
            <person name="Ohm R.A."/>
            <person name="Benz J.P."/>
            <person name="Pilgard A."/>
        </authorList>
    </citation>
    <scope>NUCLEOTIDE SEQUENCE</scope>
    <source>
        <strain evidence="4">FPRL280</strain>
    </source>
</reference>
<comment type="caution">
    <text evidence="4">The sequence shown here is derived from an EMBL/GenBank/DDBJ whole genome shotgun (WGS) entry which is preliminary data.</text>
</comment>
<name>A0A8H7TYV8_9APHY</name>
<dbReference type="GO" id="GO:0071513">
    <property type="term" value="C:phosphopantothenoylcysteine decarboxylase complex"/>
    <property type="evidence" value="ECO:0007669"/>
    <property type="project" value="TreeGrafter"/>
</dbReference>
<dbReference type="InterPro" id="IPR036551">
    <property type="entry name" value="Flavin_trans-like"/>
</dbReference>
<reference evidence="4" key="1">
    <citation type="submission" date="2020-11" db="EMBL/GenBank/DDBJ databases">
        <authorList>
            <person name="Koelle M."/>
            <person name="Horta M.A.C."/>
            <person name="Nowrousian M."/>
            <person name="Ohm R.A."/>
            <person name="Benz P."/>
            <person name="Pilgard A."/>
        </authorList>
    </citation>
    <scope>NUCLEOTIDE SEQUENCE</scope>
    <source>
        <strain evidence="4">FPRL280</strain>
    </source>
</reference>
<dbReference type="GO" id="GO:0015937">
    <property type="term" value="P:coenzyme A biosynthetic process"/>
    <property type="evidence" value="ECO:0007669"/>
    <property type="project" value="UniProtKB-KW"/>
</dbReference>